<dbReference type="InterPro" id="IPR029058">
    <property type="entry name" value="AB_hydrolase_fold"/>
</dbReference>
<dbReference type="InterPro" id="IPR050266">
    <property type="entry name" value="AB_hydrolase_sf"/>
</dbReference>
<dbReference type="Pfam" id="PF00561">
    <property type="entry name" value="Abhydrolase_1"/>
    <property type="match status" value="1"/>
</dbReference>
<dbReference type="InterPro" id="IPR000639">
    <property type="entry name" value="Epox_hydrolase-like"/>
</dbReference>
<dbReference type="EMBL" id="CP072648">
    <property type="protein sequence ID" value="QUW02735.1"/>
    <property type="molecule type" value="Genomic_DNA"/>
</dbReference>
<dbReference type="PANTHER" id="PTHR43798">
    <property type="entry name" value="MONOACYLGLYCEROL LIPASE"/>
    <property type="match status" value="1"/>
</dbReference>
<dbReference type="PRINTS" id="PR00412">
    <property type="entry name" value="EPOXHYDRLASE"/>
</dbReference>
<keyword evidence="3" id="KW-1185">Reference proteome</keyword>
<evidence type="ECO:0000259" key="1">
    <source>
        <dbReference type="Pfam" id="PF00561"/>
    </source>
</evidence>
<protein>
    <submittedName>
        <fullName evidence="2">Alpha/beta hydrolase</fullName>
    </submittedName>
</protein>
<proteinExistence type="predicted"/>
<evidence type="ECO:0000313" key="2">
    <source>
        <dbReference type="EMBL" id="QUW02735.1"/>
    </source>
</evidence>
<evidence type="ECO:0000313" key="3">
    <source>
        <dbReference type="Proteomes" id="UP000676506"/>
    </source>
</evidence>
<dbReference type="RefSeq" id="WP_211428626.1">
    <property type="nucleotide sequence ID" value="NZ_CP072648.1"/>
</dbReference>
<name>A0ABX8BB13_9BACT</name>
<dbReference type="PRINTS" id="PR00111">
    <property type="entry name" value="ABHYDROLASE"/>
</dbReference>
<dbReference type="SUPFAM" id="SSF53474">
    <property type="entry name" value="alpha/beta-Hydrolases"/>
    <property type="match status" value="1"/>
</dbReference>
<dbReference type="InterPro" id="IPR000073">
    <property type="entry name" value="AB_hydrolase_1"/>
</dbReference>
<dbReference type="Gene3D" id="3.40.50.1820">
    <property type="entry name" value="alpha/beta hydrolase"/>
    <property type="match status" value="1"/>
</dbReference>
<organism evidence="2 3">
    <name type="scientific">Chloracidobacterium validum</name>
    <dbReference type="NCBI Taxonomy" id="2821543"/>
    <lineage>
        <taxon>Bacteria</taxon>
        <taxon>Pseudomonadati</taxon>
        <taxon>Acidobacteriota</taxon>
        <taxon>Terriglobia</taxon>
        <taxon>Terriglobales</taxon>
        <taxon>Acidobacteriaceae</taxon>
        <taxon>Chloracidobacterium</taxon>
    </lineage>
</organism>
<dbReference type="Proteomes" id="UP000676506">
    <property type="component" value="Chromosome 1"/>
</dbReference>
<accession>A0ABX8BB13</accession>
<dbReference type="PANTHER" id="PTHR43798:SF33">
    <property type="entry name" value="HYDROLASE, PUTATIVE (AFU_ORTHOLOGUE AFUA_2G14860)-RELATED"/>
    <property type="match status" value="1"/>
</dbReference>
<reference evidence="2 3" key="1">
    <citation type="submission" date="2021-03" db="EMBL/GenBank/DDBJ databases">
        <title>Genomic and phenotypic characterization of Chloracidobacterium isolates provides evidence for multiple species.</title>
        <authorList>
            <person name="Saini M.K."/>
            <person name="Costas A.M.G."/>
            <person name="Tank M."/>
            <person name="Bryant D.A."/>
        </authorList>
    </citation>
    <scope>NUCLEOTIDE SEQUENCE [LARGE SCALE GENOMIC DNA]</scope>
    <source>
        <strain evidence="2 3">BV2-C</strain>
    </source>
</reference>
<sequence length="334" mass="36764">MTDWVPHSEPATEKFRRHLAQLAEREARETSPRQKDVFDTMRAFAARARFIRLGAIQYHLYEYGPPDGPAVLLLHGWDCSSYWFYRLAPALGAAGFRAIAFDFRGHGFSETAPDDDYTLLAFAQDTLALADQLGIKAFDLVSFSLGSAVALLVGDAAPARVRRQVVMNFGLFDYGAAQALVLPSVLGAIFDTLRRIPSKTLVYRYVSVTLCQREVMWRDVEMSFTSLVYCNSRAAFLAVTDLVRPERVAQVRDAAARAAPTLVLTGEFDPVVPFADSDRLAQTLPVARLHILLRTGHLVLFERPDEIERLVGDWLAAAGRGECGGAEAGGPDAG</sequence>
<dbReference type="GO" id="GO:0016787">
    <property type="term" value="F:hydrolase activity"/>
    <property type="evidence" value="ECO:0007669"/>
    <property type="project" value="UniProtKB-KW"/>
</dbReference>
<keyword evidence="2" id="KW-0378">Hydrolase</keyword>
<gene>
    <name evidence="2" type="ORF">J8C06_10400</name>
</gene>
<feature type="domain" description="AB hydrolase-1" evidence="1">
    <location>
        <begin position="69"/>
        <end position="304"/>
    </location>
</feature>